<keyword evidence="6" id="KW-0998">Cell outer membrane</keyword>
<dbReference type="InterPro" id="IPR000527">
    <property type="entry name" value="Flag_Lring"/>
</dbReference>
<dbReference type="GO" id="GO:0071973">
    <property type="term" value="P:bacterial-type flagellum-dependent cell motility"/>
    <property type="evidence" value="ECO:0007669"/>
    <property type="project" value="InterPro"/>
</dbReference>
<dbReference type="GO" id="GO:0009427">
    <property type="term" value="C:bacterial-type flagellum basal body, distal rod, L ring"/>
    <property type="evidence" value="ECO:0007669"/>
    <property type="project" value="InterPro"/>
</dbReference>
<comment type="subcellular location">
    <subcellularLocation>
        <location evidence="1">Bacterial flagellum</location>
    </subcellularLocation>
    <subcellularLocation>
        <location evidence="2">Cell outer membrane</location>
    </subcellularLocation>
</comment>
<accession>A0A382CT61</accession>
<evidence type="ECO:0008006" key="8">
    <source>
        <dbReference type="Google" id="ProtNLM"/>
    </source>
</evidence>
<evidence type="ECO:0000256" key="3">
    <source>
        <dbReference type="ARBA" id="ARBA00022729"/>
    </source>
</evidence>
<evidence type="ECO:0000256" key="2">
    <source>
        <dbReference type="ARBA" id="ARBA00004442"/>
    </source>
</evidence>
<keyword evidence="4" id="KW-0472">Membrane</keyword>
<dbReference type="PANTHER" id="PTHR34933:SF1">
    <property type="entry name" value="FLAGELLAR L-RING PROTEIN"/>
    <property type="match status" value="1"/>
</dbReference>
<proteinExistence type="predicted"/>
<organism evidence="7">
    <name type="scientific">marine metagenome</name>
    <dbReference type="NCBI Taxonomy" id="408172"/>
    <lineage>
        <taxon>unclassified sequences</taxon>
        <taxon>metagenomes</taxon>
        <taxon>ecological metagenomes</taxon>
    </lineage>
</organism>
<name>A0A382CT61_9ZZZZ</name>
<keyword evidence="5" id="KW-0975">Bacterial flagellum</keyword>
<sequence length="199" mass="21443">MAACFFALGQAQADSLWSKETAVSLFADHKANRVGDIITVLVMESNSASRNTSTKTEKKSDLSASISDFISGNLEGKVFPGQLGSVQKPKLGTTSQSKFEGKGAVNNSGNLNSRFAVRVVDVLPNKNLIIEGVRRTSFSGESQTIVLRGTVRPQDVTPVNTVYSYHLADVTIALKDEGAVSDVQKKGWFSKLWGKISPF</sequence>
<dbReference type="EMBL" id="UINC01035674">
    <property type="protein sequence ID" value="SVB28457.1"/>
    <property type="molecule type" value="Genomic_DNA"/>
</dbReference>
<dbReference type="GO" id="GO:0009279">
    <property type="term" value="C:cell outer membrane"/>
    <property type="evidence" value="ECO:0007669"/>
    <property type="project" value="UniProtKB-SubCell"/>
</dbReference>
<protein>
    <recommendedName>
        <fullName evidence="8">Flagellar L-ring protein</fullName>
    </recommendedName>
</protein>
<gene>
    <name evidence="7" type="ORF">METZ01_LOCUS181311</name>
</gene>
<dbReference type="Pfam" id="PF02107">
    <property type="entry name" value="FlgH"/>
    <property type="match status" value="1"/>
</dbReference>
<dbReference type="PRINTS" id="PR01008">
    <property type="entry name" value="FLGLRINGFLGH"/>
</dbReference>
<reference evidence="7" key="1">
    <citation type="submission" date="2018-05" db="EMBL/GenBank/DDBJ databases">
        <authorList>
            <person name="Lanie J.A."/>
            <person name="Ng W.-L."/>
            <person name="Kazmierczak K.M."/>
            <person name="Andrzejewski T.M."/>
            <person name="Davidsen T.M."/>
            <person name="Wayne K.J."/>
            <person name="Tettelin H."/>
            <person name="Glass J.I."/>
            <person name="Rusch D."/>
            <person name="Podicherti R."/>
            <person name="Tsui H.-C.T."/>
            <person name="Winkler M.E."/>
        </authorList>
    </citation>
    <scope>NUCLEOTIDE SEQUENCE</scope>
</reference>
<dbReference type="PANTHER" id="PTHR34933">
    <property type="entry name" value="FLAGELLAR L-RING PROTEIN"/>
    <property type="match status" value="1"/>
</dbReference>
<evidence type="ECO:0000256" key="1">
    <source>
        <dbReference type="ARBA" id="ARBA00004365"/>
    </source>
</evidence>
<evidence type="ECO:0000256" key="5">
    <source>
        <dbReference type="ARBA" id="ARBA00023143"/>
    </source>
</evidence>
<keyword evidence="3" id="KW-0732">Signal</keyword>
<dbReference type="AlphaFoldDB" id="A0A382CT61"/>
<dbReference type="GO" id="GO:0003774">
    <property type="term" value="F:cytoskeletal motor activity"/>
    <property type="evidence" value="ECO:0007669"/>
    <property type="project" value="InterPro"/>
</dbReference>
<evidence type="ECO:0000313" key="7">
    <source>
        <dbReference type="EMBL" id="SVB28457.1"/>
    </source>
</evidence>
<evidence type="ECO:0000256" key="6">
    <source>
        <dbReference type="ARBA" id="ARBA00023237"/>
    </source>
</evidence>
<evidence type="ECO:0000256" key="4">
    <source>
        <dbReference type="ARBA" id="ARBA00023136"/>
    </source>
</evidence>